<dbReference type="EMBL" id="JRFU01000061">
    <property type="protein sequence ID" value="PWE87042.1"/>
    <property type="molecule type" value="Genomic_DNA"/>
</dbReference>
<keyword evidence="2" id="KW-1185">Reference proteome</keyword>
<comment type="caution">
    <text evidence="1">The sequence shown here is derived from an EMBL/GenBank/DDBJ whole genome shotgun (WGS) entry which is preliminary data.</text>
</comment>
<evidence type="ECO:0000313" key="2">
    <source>
        <dbReference type="Proteomes" id="UP000245288"/>
    </source>
</evidence>
<evidence type="ECO:0000313" key="1">
    <source>
        <dbReference type="EMBL" id="PWE87042.1"/>
    </source>
</evidence>
<organism evidence="1 2">
    <name type="scientific">Eubacterium ramulus</name>
    <dbReference type="NCBI Taxonomy" id="39490"/>
    <lineage>
        <taxon>Bacteria</taxon>
        <taxon>Bacillati</taxon>
        <taxon>Bacillota</taxon>
        <taxon>Clostridia</taxon>
        <taxon>Eubacteriales</taxon>
        <taxon>Eubacteriaceae</taxon>
        <taxon>Eubacterium</taxon>
    </lineage>
</organism>
<protein>
    <submittedName>
        <fullName evidence="1">Uncharacterized protein</fullName>
    </submittedName>
</protein>
<reference evidence="1 2" key="1">
    <citation type="submission" date="2014-09" db="EMBL/GenBank/DDBJ databases">
        <title>Butyrate-producing bacteria isolated from human gut.</title>
        <authorList>
            <person name="Zhang Q."/>
            <person name="Zhao L."/>
        </authorList>
    </citation>
    <scope>NUCLEOTIDE SEQUENCE [LARGE SCALE GENOMIC DNA]</scope>
    <source>
        <strain evidence="1 2">21</strain>
    </source>
</reference>
<name>A0A2V1JQ45_EUBRA</name>
<sequence length="67" mass="7295">MILICNSKNTIGSICNNSGFSGGEWNFCQFVCLAVLKQMDIVEDKGKVKLTAHGKDSLFRKADEAGI</sequence>
<dbReference type="Proteomes" id="UP000245288">
    <property type="component" value="Unassembled WGS sequence"/>
</dbReference>
<dbReference type="AlphaFoldDB" id="A0A2V1JQ45"/>
<accession>A0A2V1JQ45</accession>
<gene>
    <name evidence="1" type="ORF">LG34_05715</name>
</gene>
<proteinExistence type="predicted"/>